<reference evidence="2" key="1">
    <citation type="submission" date="2019-04" db="EMBL/GenBank/DDBJ databases">
        <title>Evolution of Biomass-Degrading Anaerobic Consortia Revealed by Metagenomics.</title>
        <authorList>
            <person name="Peng X."/>
        </authorList>
    </citation>
    <scope>NUCLEOTIDE SEQUENCE</scope>
    <source>
        <strain evidence="2">SIG240</strain>
    </source>
</reference>
<organism evidence="2 3">
    <name type="scientific">Selenomonas ruminantium</name>
    <dbReference type="NCBI Taxonomy" id="971"/>
    <lineage>
        <taxon>Bacteria</taxon>
        <taxon>Bacillati</taxon>
        <taxon>Bacillota</taxon>
        <taxon>Negativicutes</taxon>
        <taxon>Selenomonadales</taxon>
        <taxon>Selenomonadaceae</taxon>
        <taxon>Selenomonas</taxon>
    </lineage>
</organism>
<dbReference type="Proteomes" id="UP000761380">
    <property type="component" value="Unassembled WGS sequence"/>
</dbReference>
<dbReference type="AlphaFoldDB" id="A0A927WN35"/>
<sequence length="175" mass="19605">MDLTVQGKHIEKAITDIVKRLDGFKYREAMAVLERVSYQLKDNATINLPGEALQKENAALKRQLEEQRYREQAHAALNGEGEKPYIFMSVNTKDFLKCMAIMHEIGKSMMQMDGEKIRASIEGDEQKTVIKVKTSDNAKAIANVLLQRERILAMRKQQSQHAGGGGAQTNKGVTS</sequence>
<proteinExistence type="predicted"/>
<name>A0A927WN35_SELRU</name>
<evidence type="ECO:0000313" key="3">
    <source>
        <dbReference type="Proteomes" id="UP000761380"/>
    </source>
</evidence>
<protein>
    <submittedName>
        <fullName evidence="2">Uncharacterized protein</fullName>
    </submittedName>
</protein>
<feature type="region of interest" description="Disordered" evidence="1">
    <location>
        <begin position="155"/>
        <end position="175"/>
    </location>
</feature>
<comment type="caution">
    <text evidence="2">The sequence shown here is derived from an EMBL/GenBank/DDBJ whole genome shotgun (WGS) entry which is preliminary data.</text>
</comment>
<evidence type="ECO:0000313" key="2">
    <source>
        <dbReference type="EMBL" id="MBE6092068.1"/>
    </source>
</evidence>
<dbReference type="EMBL" id="SVBY01000011">
    <property type="protein sequence ID" value="MBE6092068.1"/>
    <property type="molecule type" value="Genomic_DNA"/>
</dbReference>
<evidence type="ECO:0000256" key="1">
    <source>
        <dbReference type="SAM" id="MobiDB-lite"/>
    </source>
</evidence>
<gene>
    <name evidence="2" type="ORF">E7201_02645</name>
</gene>
<accession>A0A927WN35</accession>